<dbReference type="PANTHER" id="PTHR32329:SF2">
    <property type="entry name" value="BIFUNCTIONAL PROTEIN [INCLUDES 2-HYDROXYACYL-COA DEHYDRATASE (N-TER) AND ITS ACTIVATOR DOMAIN (C_TERM)"/>
    <property type="match status" value="1"/>
</dbReference>
<dbReference type="InterPro" id="IPR051805">
    <property type="entry name" value="Dehydratase_Activator_Redct"/>
</dbReference>
<reference evidence="2 3" key="1">
    <citation type="submission" date="2022-06" db="EMBL/GenBank/DDBJ databases">
        <title>Isolation of gut microbiota from human fecal samples.</title>
        <authorList>
            <person name="Pamer E.G."/>
            <person name="Barat B."/>
            <person name="Waligurski E."/>
            <person name="Medina S."/>
            <person name="Paddock L."/>
            <person name="Mostad J."/>
        </authorList>
    </citation>
    <scope>NUCLEOTIDE SEQUENCE [LARGE SCALE GENOMIC DNA]</scope>
    <source>
        <strain evidence="2 3">SL.3.17</strain>
    </source>
</reference>
<sequence>MRVGVPKAYFYYAYKPFVESFCQGLGIQVEFSGDTDQEILERGNRVCVDEACLPVKVMCGHVKKLADSCDAVALPRIMRTEFGESICPKVAGAADLAAASEMDKKLIFTEPLYLDDRKKLEKALWKQCKKLGIRRLDFKVNFLNALLSQEMAERGLDEEGYRYKVFLAGHCYNIYDPFVNMDLIEKLHRMDIGVVTEERVTRQEKDSGLAYADLMKKPYWSFFVNNFGSMRALRKKGIDGVLYLSSFSCGTDSFTVEMLKKNLNGMPFFVLKLDEQRGEAGFDTRLEAFAELLKGRSRQ</sequence>
<comment type="caution">
    <text evidence="2">The sequence shown here is derived from an EMBL/GenBank/DDBJ whole genome shotgun (WGS) entry which is preliminary data.</text>
</comment>
<protein>
    <submittedName>
        <fullName evidence="2">Acyl-CoA dehydratase activase-related protein</fullName>
    </submittedName>
</protein>
<feature type="domain" description="DUF2229" evidence="1">
    <location>
        <begin position="2"/>
        <end position="199"/>
    </location>
</feature>
<dbReference type="EMBL" id="JANFXK010000030">
    <property type="protein sequence ID" value="MCQ4638468.1"/>
    <property type="molecule type" value="Genomic_DNA"/>
</dbReference>
<dbReference type="Proteomes" id="UP001524502">
    <property type="component" value="Unassembled WGS sequence"/>
</dbReference>
<accession>A0ABT1RTG2</accession>
<dbReference type="Gene3D" id="3.40.50.11900">
    <property type="match status" value="1"/>
</dbReference>
<evidence type="ECO:0000259" key="1">
    <source>
        <dbReference type="Pfam" id="PF09989"/>
    </source>
</evidence>
<organism evidence="2 3">
    <name type="scientific">Anaerovorax odorimutans</name>
    <dbReference type="NCBI Taxonomy" id="109327"/>
    <lineage>
        <taxon>Bacteria</taxon>
        <taxon>Bacillati</taxon>
        <taxon>Bacillota</taxon>
        <taxon>Clostridia</taxon>
        <taxon>Peptostreptococcales</taxon>
        <taxon>Anaerovoracaceae</taxon>
        <taxon>Anaerovorax</taxon>
    </lineage>
</organism>
<dbReference type="InterPro" id="IPR018709">
    <property type="entry name" value="CoA_activase_DUF2229"/>
</dbReference>
<proteinExistence type="predicted"/>
<gene>
    <name evidence="2" type="ORF">NE619_17190</name>
</gene>
<name>A0ABT1RTG2_9FIRM</name>
<evidence type="ECO:0000313" key="3">
    <source>
        <dbReference type="Proteomes" id="UP001524502"/>
    </source>
</evidence>
<keyword evidence="3" id="KW-1185">Reference proteome</keyword>
<dbReference type="PANTHER" id="PTHR32329">
    <property type="entry name" value="BIFUNCTIONAL PROTEIN [INCLUDES 2-HYDROXYACYL-COA DEHYDRATASE (N-TER) AND ITS ACTIVATOR DOMAIN (C_TERM)-RELATED"/>
    <property type="match status" value="1"/>
</dbReference>
<dbReference type="RefSeq" id="WP_256133670.1">
    <property type="nucleotide sequence ID" value="NZ_JANFXK010000030.1"/>
</dbReference>
<dbReference type="Pfam" id="PF09989">
    <property type="entry name" value="DUF2229"/>
    <property type="match status" value="1"/>
</dbReference>
<evidence type="ECO:0000313" key="2">
    <source>
        <dbReference type="EMBL" id="MCQ4638468.1"/>
    </source>
</evidence>